<dbReference type="AlphaFoldDB" id="A0A7M7Q167"/>
<evidence type="ECO:0008006" key="3">
    <source>
        <dbReference type="Google" id="ProtNLM"/>
    </source>
</evidence>
<evidence type="ECO:0000313" key="1">
    <source>
        <dbReference type="EnsemblMetazoa" id="XP_031779864"/>
    </source>
</evidence>
<dbReference type="PANTHER" id="PTHR19446">
    <property type="entry name" value="REVERSE TRANSCRIPTASES"/>
    <property type="match status" value="1"/>
</dbReference>
<accession>A0A7M7Q167</accession>
<sequence length="250" mass="28899">MPDRMKLLYKIWKKDIANVQLKNEYLRYTKIHDKVDAKIKYDKTLVENSVGNTKIVNKLEIADSMNKYFCKIGQKLSAKIDKPLQTATKMPVMNCKTIFLNPINSDEVINIINNMKFKNCGVDKINTKTIKTMARHIVEPLVHIFNLSIDTAIWPNSLKMLRLRKTGTKNALNYLTNTLYNNLNASIPTIVTFLHLAKAFDTVDHVLLIEKLYHIGIRGQALDLLKSYLNNRHQKFRINNVEADNLTINR</sequence>
<dbReference type="RefSeq" id="XP_031779864.1">
    <property type="nucleotide sequence ID" value="XM_031924004.1"/>
</dbReference>
<dbReference type="Proteomes" id="UP000002358">
    <property type="component" value="Unassembled WGS sequence"/>
</dbReference>
<dbReference type="OrthoDB" id="8197232at2759"/>
<reference evidence="1" key="1">
    <citation type="submission" date="2021-01" db="UniProtKB">
        <authorList>
            <consortium name="EnsemblMetazoa"/>
        </authorList>
    </citation>
    <scope>IDENTIFICATION</scope>
</reference>
<proteinExistence type="predicted"/>
<organism evidence="1 2">
    <name type="scientific">Nasonia vitripennis</name>
    <name type="common">Parasitic wasp</name>
    <dbReference type="NCBI Taxonomy" id="7425"/>
    <lineage>
        <taxon>Eukaryota</taxon>
        <taxon>Metazoa</taxon>
        <taxon>Ecdysozoa</taxon>
        <taxon>Arthropoda</taxon>
        <taxon>Hexapoda</taxon>
        <taxon>Insecta</taxon>
        <taxon>Pterygota</taxon>
        <taxon>Neoptera</taxon>
        <taxon>Endopterygota</taxon>
        <taxon>Hymenoptera</taxon>
        <taxon>Apocrita</taxon>
        <taxon>Proctotrupomorpha</taxon>
        <taxon>Chalcidoidea</taxon>
        <taxon>Pteromalidae</taxon>
        <taxon>Pteromalinae</taxon>
        <taxon>Nasonia</taxon>
    </lineage>
</organism>
<dbReference type="GeneID" id="116416286"/>
<name>A0A7M7Q167_NASVI</name>
<dbReference type="EnsemblMetazoa" id="XM_031924004">
    <property type="protein sequence ID" value="XP_031779864"/>
    <property type="gene ID" value="LOC116416286"/>
</dbReference>
<evidence type="ECO:0000313" key="2">
    <source>
        <dbReference type="Proteomes" id="UP000002358"/>
    </source>
</evidence>
<dbReference type="InParanoid" id="A0A7M7Q167"/>
<keyword evidence="2" id="KW-1185">Reference proteome</keyword>
<dbReference type="KEGG" id="nvi:116416286"/>
<protein>
    <recommendedName>
        <fullName evidence="3">Reverse transcriptase domain-containing protein</fullName>
    </recommendedName>
</protein>